<name>A0A8X6LYZ7_TRICU</name>
<comment type="caution">
    <text evidence="1">The sequence shown here is derived from an EMBL/GenBank/DDBJ whole genome shotgun (WGS) entry which is preliminary data.</text>
</comment>
<evidence type="ECO:0008006" key="3">
    <source>
        <dbReference type="Google" id="ProtNLM"/>
    </source>
</evidence>
<dbReference type="AlphaFoldDB" id="A0A8X6LYZ7"/>
<sequence>MAESKDNPTEEEFYYSCYRCRNECKSRRLTFFSISSQETEFNLLNEVSRFDSTVVPFLSSLDAWPFKCPLCPKGFPKNYEYKIHFTSRTIKCSKCSEAFLGEFCSARLFRENDELNCEKCSIGSKSV</sequence>
<dbReference type="OrthoDB" id="654211at2759"/>
<keyword evidence="2" id="KW-1185">Reference proteome</keyword>
<evidence type="ECO:0000313" key="1">
    <source>
        <dbReference type="EMBL" id="GFR25882.1"/>
    </source>
</evidence>
<dbReference type="Proteomes" id="UP000887116">
    <property type="component" value="Unassembled WGS sequence"/>
</dbReference>
<proteinExistence type="predicted"/>
<organism evidence="1 2">
    <name type="scientific">Trichonephila clavata</name>
    <name type="common">Joro spider</name>
    <name type="synonym">Nephila clavata</name>
    <dbReference type="NCBI Taxonomy" id="2740835"/>
    <lineage>
        <taxon>Eukaryota</taxon>
        <taxon>Metazoa</taxon>
        <taxon>Ecdysozoa</taxon>
        <taxon>Arthropoda</taxon>
        <taxon>Chelicerata</taxon>
        <taxon>Arachnida</taxon>
        <taxon>Araneae</taxon>
        <taxon>Araneomorphae</taxon>
        <taxon>Entelegynae</taxon>
        <taxon>Araneoidea</taxon>
        <taxon>Nephilidae</taxon>
        <taxon>Trichonephila</taxon>
    </lineage>
</organism>
<protein>
    <recommendedName>
        <fullName evidence="3">Zinc finger protein</fullName>
    </recommendedName>
</protein>
<evidence type="ECO:0000313" key="2">
    <source>
        <dbReference type="Proteomes" id="UP000887116"/>
    </source>
</evidence>
<accession>A0A8X6LYZ7</accession>
<reference evidence="1" key="1">
    <citation type="submission" date="2020-07" db="EMBL/GenBank/DDBJ databases">
        <title>Multicomponent nature underlies the extraordinary mechanical properties of spider dragline silk.</title>
        <authorList>
            <person name="Kono N."/>
            <person name="Nakamura H."/>
            <person name="Mori M."/>
            <person name="Yoshida Y."/>
            <person name="Ohtoshi R."/>
            <person name="Malay A.D."/>
            <person name="Moran D.A.P."/>
            <person name="Tomita M."/>
            <person name="Numata K."/>
            <person name="Arakawa K."/>
        </authorList>
    </citation>
    <scope>NUCLEOTIDE SEQUENCE</scope>
</reference>
<dbReference type="EMBL" id="BMAO01018767">
    <property type="protein sequence ID" value="GFR25882.1"/>
    <property type="molecule type" value="Genomic_DNA"/>
</dbReference>
<gene>
    <name evidence="1" type="ORF">TNCT_422371</name>
</gene>